<proteinExistence type="predicted"/>
<accession>A0AAD4SGA0</accession>
<feature type="domain" description="F-box associated beta-propeller type 3" evidence="2">
    <location>
        <begin position="97"/>
        <end position="316"/>
    </location>
</feature>
<organism evidence="3 4">
    <name type="scientific">Papaver atlanticum</name>
    <dbReference type="NCBI Taxonomy" id="357466"/>
    <lineage>
        <taxon>Eukaryota</taxon>
        <taxon>Viridiplantae</taxon>
        <taxon>Streptophyta</taxon>
        <taxon>Embryophyta</taxon>
        <taxon>Tracheophyta</taxon>
        <taxon>Spermatophyta</taxon>
        <taxon>Magnoliopsida</taxon>
        <taxon>Ranunculales</taxon>
        <taxon>Papaveraceae</taxon>
        <taxon>Papaveroideae</taxon>
        <taxon>Papaver</taxon>
    </lineage>
</organism>
<evidence type="ECO:0000259" key="2">
    <source>
        <dbReference type="Pfam" id="PF08268"/>
    </source>
</evidence>
<dbReference type="AlphaFoldDB" id="A0AAD4SGA0"/>
<dbReference type="InterPro" id="IPR013187">
    <property type="entry name" value="F-box-assoc_dom_typ3"/>
</dbReference>
<evidence type="ECO:0000313" key="3">
    <source>
        <dbReference type="EMBL" id="KAI3903340.1"/>
    </source>
</evidence>
<evidence type="ECO:0000313" key="4">
    <source>
        <dbReference type="Proteomes" id="UP001202328"/>
    </source>
</evidence>
<dbReference type="PANTHER" id="PTHR31672">
    <property type="entry name" value="BNACNNG10540D PROTEIN"/>
    <property type="match status" value="1"/>
</dbReference>
<evidence type="ECO:0000256" key="1">
    <source>
        <dbReference type="SAM" id="MobiDB-lite"/>
    </source>
</evidence>
<dbReference type="InterPro" id="IPR017451">
    <property type="entry name" value="F-box-assoc_interact_dom"/>
</dbReference>
<comment type="caution">
    <text evidence="3">The sequence shown here is derived from an EMBL/GenBank/DDBJ whole genome shotgun (WGS) entry which is preliminary data.</text>
</comment>
<protein>
    <recommendedName>
        <fullName evidence="2">F-box associated beta-propeller type 3 domain-containing protein</fullName>
    </recommendedName>
</protein>
<dbReference type="Pfam" id="PF08268">
    <property type="entry name" value="FBA_3"/>
    <property type="match status" value="1"/>
</dbReference>
<feature type="region of interest" description="Disordered" evidence="1">
    <location>
        <begin position="1"/>
        <end position="24"/>
    </location>
</feature>
<dbReference type="InterPro" id="IPR050796">
    <property type="entry name" value="SCF_F-box_component"/>
</dbReference>
<keyword evidence="4" id="KW-1185">Reference proteome</keyword>
<dbReference type="NCBIfam" id="TIGR01640">
    <property type="entry name" value="F_box_assoc_1"/>
    <property type="match status" value="1"/>
</dbReference>
<sequence length="516" mass="59283">MKLKKKKQRTEEGEGGDSIQIDGSDDDFQISLPIELILEFVSRLPIESLRRLSCTMLYVNSVPTGNSPVLYKNLFYDTDFVYDRNDSLDVNVRSTITYRGEGGFFGYSNGLSCFTKAYKKTAFVIDVWNFTTNELLRIIPPVMVDKEDTSPTRGLGYHNEYKLVLIVFIRKTRCRQGFVYTYGTKSCWKEIKLPEQRATSLQGTFIPCGGGGALFWMTLDPRIILQFDLHQDKFQYIRIPLERNEYPTSKNHFRLFEFKGFLGVAILLWRSNTTTTLEKVHLKMYKDNQVWVNETFDVSLCSIPFTASFRFFGFSDQVLLHWMDPNCFQFFNLHTKCLKVVRKLASGIHENRLPQRARDEDYWLYQEVRNISSLATLQPERAQKSDFKSVCSMMVKCIEDVFLVQQPKTLGVLASYWETCNIVLCGTSFLFFWCSTHSTVMLLMLLITDNVAISISELLDLLSKPSLSSLSSIPLLVPGKKIDMGTEVTSGQGSLLFCGIMQKLHLRRLACKAFKL</sequence>
<dbReference type="EMBL" id="JAJJMB010011222">
    <property type="protein sequence ID" value="KAI3903340.1"/>
    <property type="molecule type" value="Genomic_DNA"/>
</dbReference>
<dbReference type="Proteomes" id="UP001202328">
    <property type="component" value="Unassembled WGS sequence"/>
</dbReference>
<gene>
    <name evidence="3" type="ORF">MKW98_031994</name>
</gene>
<name>A0AAD4SGA0_9MAGN</name>
<reference evidence="3" key="1">
    <citation type="submission" date="2022-04" db="EMBL/GenBank/DDBJ databases">
        <title>A functionally conserved STORR gene fusion in Papaver species that diverged 16.8 million years ago.</title>
        <authorList>
            <person name="Catania T."/>
        </authorList>
    </citation>
    <scope>NUCLEOTIDE SEQUENCE</scope>
    <source>
        <strain evidence="3">S-188037</strain>
    </source>
</reference>
<dbReference type="PANTHER" id="PTHR31672:SF13">
    <property type="entry name" value="F-BOX PROTEIN CPR30-LIKE"/>
    <property type="match status" value="1"/>
</dbReference>